<dbReference type="RefSeq" id="WP_189226945.1">
    <property type="nucleotide sequence ID" value="NZ_BMRG01000020.1"/>
</dbReference>
<sequence>MPYHTITPQDLVDGLVRWVRAEHPVISVVSTRTGGWQGWAAAQFTYWLGASLGDPADLDVESGVTATAVGGTAVFDNPARTADLVFNALSAPADGVPPVIVVALRCQRVRQTQSRFRACLTQDLTKLGGISDELRRRYRDRGVVGLSLGVCFATTPAPEGHHVVAAGDELAVQWRSTP</sequence>
<dbReference type="EMBL" id="BMRG01000020">
    <property type="protein sequence ID" value="GGP80315.1"/>
    <property type="molecule type" value="Genomic_DNA"/>
</dbReference>
<keyword evidence="2" id="KW-1185">Reference proteome</keyword>
<name>A0A918AVB8_9PSEU</name>
<protein>
    <submittedName>
        <fullName evidence="1">Uncharacterized protein</fullName>
    </submittedName>
</protein>
<evidence type="ECO:0000313" key="2">
    <source>
        <dbReference type="Proteomes" id="UP000639606"/>
    </source>
</evidence>
<reference evidence="1" key="2">
    <citation type="submission" date="2020-09" db="EMBL/GenBank/DDBJ databases">
        <authorList>
            <person name="Sun Q."/>
            <person name="Ohkuma M."/>
        </authorList>
    </citation>
    <scope>NUCLEOTIDE SEQUENCE</scope>
    <source>
        <strain evidence="1">JCM 3313</strain>
    </source>
</reference>
<reference evidence="1" key="1">
    <citation type="journal article" date="2014" name="Int. J. Syst. Evol. Microbiol.">
        <title>Complete genome sequence of Corynebacterium casei LMG S-19264T (=DSM 44701T), isolated from a smear-ripened cheese.</title>
        <authorList>
            <consortium name="US DOE Joint Genome Institute (JGI-PGF)"/>
            <person name="Walter F."/>
            <person name="Albersmeier A."/>
            <person name="Kalinowski J."/>
            <person name="Ruckert C."/>
        </authorList>
    </citation>
    <scope>NUCLEOTIDE SEQUENCE</scope>
    <source>
        <strain evidence="1">JCM 3313</strain>
    </source>
</reference>
<accession>A0A918AVB8</accession>
<organism evidence="1 2">
    <name type="scientific">Saccharothrix coeruleofusca</name>
    <dbReference type="NCBI Taxonomy" id="33919"/>
    <lineage>
        <taxon>Bacteria</taxon>
        <taxon>Bacillati</taxon>
        <taxon>Actinomycetota</taxon>
        <taxon>Actinomycetes</taxon>
        <taxon>Pseudonocardiales</taxon>
        <taxon>Pseudonocardiaceae</taxon>
        <taxon>Saccharothrix</taxon>
    </lineage>
</organism>
<proteinExistence type="predicted"/>
<dbReference type="Proteomes" id="UP000639606">
    <property type="component" value="Unassembled WGS sequence"/>
</dbReference>
<comment type="caution">
    <text evidence="1">The sequence shown here is derived from an EMBL/GenBank/DDBJ whole genome shotgun (WGS) entry which is preliminary data.</text>
</comment>
<evidence type="ECO:0000313" key="1">
    <source>
        <dbReference type="EMBL" id="GGP80315.1"/>
    </source>
</evidence>
<gene>
    <name evidence="1" type="ORF">GCM10010185_62690</name>
</gene>
<dbReference type="AlphaFoldDB" id="A0A918AVB8"/>